<dbReference type="AlphaFoldDB" id="A0A2S3U9K0"/>
<reference evidence="1 2" key="1">
    <citation type="submission" date="2017-06" db="EMBL/GenBank/DDBJ databases">
        <title>Genome sequence of Lactobacillus plantarum subsp. plantarum strain SRCM101258.</title>
        <authorList>
            <person name="Cho S.H."/>
        </authorList>
    </citation>
    <scope>NUCLEOTIDE SEQUENCE [LARGE SCALE GENOMIC DNA]</scope>
    <source>
        <strain evidence="1 2">SRCM101258</strain>
    </source>
</reference>
<accession>A0A2S3U9K0</accession>
<sequence>MTRNYRYEPKNNVGKITRDVLDLNSIDKLVIKRVKVGNELLEKMRKLSESVNDHREKQDKLIVDISELEDLLGLVQSDKNYSAIIASVLIHDENYQDVKKTLENGGYWNTELISLEAKAKDIAFDEVNVSG</sequence>
<organism evidence="1 2">
    <name type="scientific">Lactiplantibacillus plantarum subsp. plantarum</name>
    <dbReference type="NCBI Taxonomy" id="337330"/>
    <lineage>
        <taxon>Bacteria</taxon>
        <taxon>Bacillati</taxon>
        <taxon>Bacillota</taxon>
        <taxon>Bacilli</taxon>
        <taxon>Lactobacillales</taxon>
        <taxon>Lactobacillaceae</taxon>
        <taxon>Lactiplantibacillus</taxon>
    </lineage>
</organism>
<dbReference type="Proteomes" id="UP000236990">
    <property type="component" value="Unassembled WGS sequence"/>
</dbReference>
<evidence type="ECO:0000313" key="2">
    <source>
        <dbReference type="Proteomes" id="UP000236990"/>
    </source>
</evidence>
<protein>
    <submittedName>
        <fullName evidence="1">Uncharacterized protein</fullName>
    </submittedName>
</protein>
<name>A0A2S3U9K0_LACPN</name>
<dbReference type="EMBL" id="NKCZ01000049">
    <property type="protein sequence ID" value="POD89015.1"/>
    <property type="molecule type" value="Genomic_DNA"/>
</dbReference>
<gene>
    <name evidence="1" type="ORF">S101258_00242</name>
</gene>
<evidence type="ECO:0000313" key="1">
    <source>
        <dbReference type="EMBL" id="POD89015.1"/>
    </source>
</evidence>
<comment type="caution">
    <text evidence="1">The sequence shown here is derived from an EMBL/GenBank/DDBJ whole genome shotgun (WGS) entry which is preliminary data.</text>
</comment>
<proteinExistence type="predicted"/>